<accession>A0A5B9FWH2</accession>
<keyword evidence="2" id="KW-1185">Reference proteome</keyword>
<sequence>MKIKTAILSMGLFLLLSGFNKQNDCLKFRNGTFKIIDPATKKVCIITRKDDIQTERMEDSNETYDFKITWVDDCTYTVKPTATTIERNRDVLKVGLMTVTIVKTTDSSYTQKIEVEKIPDFKRFDNVYVVKKKEKKTMD</sequence>
<name>A0A5B9FWH2_9FLAO</name>
<protein>
    <submittedName>
        <fullName evidence="1">Uncharacterized protein</fullName>
    </submittedName>
</protein>
<dbReference type="Proteomes" id="UP000321222">
    <property type="component" value="Chromosome"/>
</dbReference>
<dbReference type="KEGG" id="fak:FUA48_12435"/>
<proteinExistence type="predicted"/>
<evidence type="ECO:0000313" key="1">
    <source>
        <dbReference type="EMBL" id="QEE50356.1"/>
    </source>
</evidence>
<gene>
    <name evidence="1" type="ORF">FUA48_12435</name>
</gene>
<dbReference type="EMBL" id="CP042831">
    <property type="protein sequence ID" value="QEE50356.1"/>
    <property type="molecule type" value="Genomic_DNA"/>
</dbReference>
<reference evidence="1 2" key="1">
    <citation type="submission" date="2019-08" db="EMBL/GenBank/DDBJ databases">
        <title>Flavobacterium alkalisoli sp. nov., isolated from rhizosphere soil of Suaeda salsa.</title>
        <authorList>
            <person name="Sun J.-Q."/>
            <person name="Xu L."/>
        </authorList>
    </citation>
    <scope>NUCLEOTIDE SEQUENCE [LARGE SCALE GENOMIC DNA]</scope>
    <source>
        <strain evidence="1 2">XS-5</strain>
    </source>
</reference>
<dbReference type="AlphaFoldDB" id="A0A5B9FWH2"/>
<organism evidence="1 2">
    <name type="scientific">Flavobacterium alkalisoli</name>
    <dbReference type="NCBI Taxonomy" id="2602769"/>
    <lineage>
        <taxon>Bacteria</taxon>
        <taxon>Pseudomonadati</taxon>
        <taxon>Bacteroidota</taxon>
        <taxon>Flavobacteriia</taxon>
        <taxon>Flavobacteriales</taxon>
        <taxon>Flavobacteriaceae</taxon>
        <taxon>Flavobacterium</taxon>
    </lineage>
</organism>
<dbReference type="OrthoDB" id="983030at2"/>
<evidence type="ECO:0000313" key="2">
    <source>
        <dbReference type="Proteomes" id="UP000321222"/>
    </source>
</evidence>
<dbReference type="RefSeq" id="WP_147583827.1">
    <property type="nucleotide sequence ID" value="NZ_CP042831.1"/>
</dbReference>